<keyword evidence="3" id="KW-1185">Reference proteome</keyword>
<proteinExistence type="predicted"/>
<keyword evidence="1" id="KW-0732">Signal</keyword>
<evidence type="ECO:0008006" key="4">
    <source>
        <dbReference type="Google" id="ProtNLM"/>
    </source>
</evidence>
<gene>
    <name evidence="2" type="ORF">RW095_01790</name>
</gene>
<feature type="chain" id="PRO_5045741433" description="Surface antigen protein" evidence="1">
    <location>
        <begin position="20"/>
        <end position="381"/>
    </location>
</feature>
<dbReference type="InterPro" id="IPR015943">
    <property type="entry name" value="WD40/YVTN_repeat-like_dom_sf"/>
</dbReference>
<feature type="signal peptide" evidence="1">
    <location>
        <begin position="1"/>
        <end position="19"/>
    </location>
</feature>
<organism evidence="2 3">
    <name type="scientific">Paraburkholderia kirstenboschensis</name>
    <dbReference type="NCBI Taxonomy" id="1245436"/>
    <lineage>
        <taxon>Bacteria</taxon>
        <taxon>Pseudomonadati</taxon>
        <taxon>Pseudomonadota</taxon>
        <taxon>Betaproteobacteria</taxon>
        <taxon>Burkholderiales</taxon>
        <taxon>Burkholderiaceae</taxon>
        <taxon>Paraburkholderia</taxon>
    </lineage>
</organism>
<accession>A0ABZ0EAM4</accession>
<evidence type="ECO:0000313" key="2">
    <source>
        <dbReference type="EMBL" id="WOD14262.1"/>
    </source>
</evidence>
<dbReference type="Gene3D" id="2.130.10.10">
    <property type="entry name" value="YVTN repeat-like/Quinoprotein amine dehydrogenase"/>
    <property type="match status" value="2"/>
</dbReference>
<evidence type="ECO:0000313" key="3">
    <source>
        <dbReference type="Proteomes" id="UP001302652"/>
    </source>
</evidence>
<dbReference type="SUPFAM" id="SSF51004">
    <property type="entry name" value="C-terminal (heme d1) domain of cytochrome cd1-nitrite reductase"/>
    <property type="match status" value="1"/>
</dbReference>
<dbReference type="InterPro" id="IPR011048">
    <property type="entry name" value="Haem_d1_sf"/>
</dbReference>
<dbReference type="RefSeq" id="WP_317016088.1">
    <property type="nucleotide sequence ID" value="NZ_CP136511.1"/>
</dbReference>
<dbReference type="PROSITE" id="PS51257">
    <property type="entry name" value="PROKAR_LIPOPROTEIN"/>
    <property type="match status" value="1"/>
</dbReference>
<dbReference type="Proteomes" id="UP001302652">
    <property type="component" value="Chromosome 3"/>
</dbReference>
<name>A0ABZ0EAM4_9BURK</name>
<dbReference type="EMBL" id="CP136511">
    <property type="protein sequence ID" value="WOD14262.1"/>
    <property type="molecule type" value="Genomic_DNA"/>
</dbReference>
<evidence type="ECO:0000256" key="1">
    <source>
        <dbReference type="SAM" id="SignalP"/>
    </source>
</evidence>
<protein>
    <recommendedName>
        <fullName evidence="4">Surface antigen protein</fullName>
    </recommendedName>
</protein>
<reference evidence="2 3" key="1">
    <citation type="submission" date="2023-10" db="EMBL/GenBank/DDBJ databases">
        <title>Surface-active antibiotics is a multifunctional adaptation for post-fire microbes.</title>
        <authorList>
            <person name="Liu M.D."/>
            <person name="Du Y."/>
            <person name="Koupaei S.K."/>
            <person name="Kim N.R."/>
            <person name="Zhang W."/>
            <person name="Traxler M.F."/>
        </authorList>
    </citation>
    <scope>NUCLEOTIDE SEQUENCE [LARGE SCALE GENOMIC DNA]</scope>
    <source>
        <strain evidence="2 3">F3</strain>
    </source>
</reference>
<sequence>MKRQLWFALTLGASVLLTACGGGSDNLTSTSPTIKTAIAVPNSATPPFSFDISYADSGKYYLADRNNAAVDVVDTKSNTLIAQIKGSGPTAFTGFNANTDVAGPDGLVGIPGTNILYAGDVNSIKVIDVAQQKVVSTIAVPPLNTAPHRVDEGCYDPDDNLVMFSSPGETPPIATFISTKTNSIVATYRFTTSSGLEACVYDSKSRSFIVNNDGTPTNPAGEVNVIAANTVVAGAPAVSKVFPLGACGPTGLELGPNNDMLVGCDPAAGKPLITLILDRTTGATLASIPFGGVDQVAYDAVSNRYFLPARHETATGIAAASGFTPILGTVDASTRTLIDKLAVGNGVHSVAVDGASGQVYVPFQPGVAAFPNGGIHVITTH</sequence>